<proteinExistence type="predicted"/>
<sequence length="98" mass="10545">MSHTTNDIITSPTVSRLTRTLDRLRTEQTTLLSAHSSLLAYGIGSATEEVHDRLRAIRDDARTIAASLDALGATEQSAEALQGWAVISHTRRASAVTS</sequence>
<comment type="caution">
    <text evidence="1">The sequence shown here is derived from an EMBL/GenBank/DDBJ whole genome shotgun (WGS) entry which is preliminary data.</text>
</comment>
<organism evidence="1 2">
    <name type="scientific">Dactylosporangium cerinum</name>
    <dbReference type="NCBI Taxonomy" id="1434730"/>
    <lineage>
        <taxon>Bacteria</taxon>
        <taxon>Bacillati</taxon>
        <taxon>Actinomycetota</taxon>
        <taxon>Actinomycetes</taxon>
        <taxon>Micromonosporales</taxon>
        <taxon>Micromonosporaceae</taxon>
        <taxon>Dactylosporangium</taxon>
    </lineage>
</organism>
<protein>
    <submittedName>
        <fullName evidence="1">Uncharacterized protein</fullName>
    </submittedName>
</protein>
<name>A0ABV9WLA2_9ACTN</name>
<keyword evidence="2" id="KW-1185">Reference proteome</keyword>
<reference evidence="2" key="1">
    <citation type="journal article" date="2019" name="Int. J. Syst. Evol. Microbiol.">
        <title>The Global Catalogue of Microorganisms (GCM) 10K type strain sequencing project: providing services to taxonomists for standard genome sequencing and annotation.</title>
        <authorList>
            <consortium name="The Broad Institute Genomics Platform"/>
            <consortium name="The Broad Institute Genome Sequencing Center for Infectious Disease"/>
            <person name="Wu L."/>
            <person name="Ma J."/>
        </authorList>
    </citation>
    <scope>NUCLEOTIDE SEQUENCE [LARGE SCALE GENOMIC DNA]</scope>
    <source>
        <strain evidence="2">CGMCC 4.7152</strain>
    </source>
</reference>
<dbReference type="Proteomes" id="UP001595912">
    <property type="component" value="Unassembled WGS sequence"/>
</dbReference>
<accession>A0ABV9WLA2</accession>
<evidence type="ECO:0000313" key="1">
    <source>
        <dbReference type="EMBL" id="MFC5008410.1"/>
    </source>
</evidence>
<dbReference type="EMBL" id="JBHSIU010000131">
    <property type="protein sequence ID" value="MFC5008410.1"/>
    <property type="molecule type" value="Genomic_DNA"/>
</dbReference>
<evidence type="ECO:0000313" key="2">
    <source>
        <dbReference type="Proteomes" id="UP001595912"/>
    </source>
</evidence>
<dbReference type="RefSeq" id="WP_380129110.1">
    <property type="nucleotide sequence ID" value="NZ_JBHSIU010000131.1"/>
</dbReference>
<gene>
    <name evidence="1" type="ORF">ACFPIJ_62700</name>
</gene>